<keyword evidence="3" id="KW-1185">Reference proteome</keyword>
<dbReference type="Pfam" id="PF14526">
    <property type="entry name" value="Cass2"/>
    <property type="match status" value="1"/>
</dbReference>
<reference evidence="2" key="1">
    <citation type="submission" date="2020-08" db="EMBL/GenBank/DDBJ databases">
        <title>Genome public.</title>
        <authorList>
            <person name="Liu C."/>
            <person name="Sun Q."/>
        </authorList>
    </citation>
    <scope>NUCLEOTIDE SEQUENCE</scope>
    <source>
        <strain evidence="2">NSJ-33</strain>
    </source>
</reference>
<gene>
    <name evidence="2" type="ORF">H8710_03600</name>
</gene>
<accession>A0A926E2Z0</accession>
<dbReference type="InterPro" id="IPR010499">
    <property type="entry name" value="AraC_E-bd"/>
</dbReference>
<evidence type="ECO:0000313" key="3">
    <source>
        <dbReference type="Proteomes" id="UP000610760"/>
    </source>
</evidence>
<dbReference type="Gene3D" id="3.20.80.10">
    <property type="entry name" value="Regulatory factor, effector binding domain"/>
    <property type="match status" value="1"/>
</dbReference>
<comment type="caution">
    <text evidence="2">The sequence shown here is derived from an EMBL/GenBank/DDBJ whole genome shotgun (WGS) entry which is preliminary data.</text>
</comment>
<evidence type="ECO:0000313" key="2">
    <source>
        <dbReference type="EMBL" id="MBC8559149.1"/>
    </source>
</evidence>
<organism evidence="2 3">
    <name type="scientific">Fumia xinanensis</name>
    <dbReference type="NCBI Taxonomy" id="2763659"/>
    <lineage>
        <taxon>Bacteria</taxon>
        <taxon>Bacillati</taxon>
        <taxon>Bacillota</taxon>
        <taxon>Clostridia</taxon>
        <taxon>Eubacteriales</taxon>
        <taxon>Oscillospiraceae</taxon>
        <taxon>Fumia</taxon>
    </lineage>
</organism>
<dbReference type="InterPro" id="IPR029441">
    <property type="entry name" value="Cass2"/>
</dbReference>
<dbReference type="EMBL" id="JACRSV010000001">
    <property type="protein sequence ID" value="MBC8559149.1"/>
    <property type="molecule type" value="Genomic_DNA"/>
</dbReference>
<dbReference type="RefSeq" id="WP_249294034.1">
    <property type="nucleotide sequence ID" value="NZ_JACRSV010000001.1"/>
</dbReference>
<dbReference type="InterPro" id="IPR011256">
    <property type="entry name" value="Reg_factor_effector_dom_sf"/>
</dbReference>
<dbReference type="Proteomes" id="UP000610760">
    <property type="component" value="Unassembled WGS sequence"/>
</dbReference>
<dbReference type="SUPFAM" id="SSF55136">
    <property type="entry name" value="Probable bacterial effector-binding domain"/>
    <property type="match status" value="1"/>
</dbReference>
<dbReference type="SMART" id="SM00871">
    <property type="entry name" value="AraC_E_bind"/>
    <property type="match status" value="1"/>
</dbReference>
<dbReference type="AlphaFoldDB" id="A0A926E2Z0"/>
<protein>
    <submittedName>
        <fullName evidence="2">GyrI-like domain-containing protein</fullName>
    </submittedName>
</protein>
<feature type="domain" description="AraC effector-binding" evidence="1">
    <location>
        <begin position="4"/>
        <end position="152"/>
    </location>
</feature>
<name>A0A926E2Z0_9FIRM</name>
<evidence type="ECO:0000259" key="1">
    <source>
        <dbReference type="SMART" id="SM00871"/>
    </source>
</evidence>
<proteinExistence type="predicted"/>
<sequence>MTHLEVELTVVEDQTVFGLSKPSNDRTVAGDVKALSASYHYLLGKAGGEILPFFVLSRNYDEATGDFELFVGGLLEAESLKKILLPAGKYAKIVVKPKLRFLWGPAIGEAKRFLYTKWLPASGYEPLNLEYESHTGRSTGKNPSIDLYFAIKEKNPSA</sequence>